<keyword evidence="7" id="KW-0472">Membrane</keyword>
<dbReference type="Gene3D" id="3.30.565.10">
    <property type="entry name" value="Histidine kinase-like ATPase, C-terminal domain"/>
    <property type="match status" value="1"/>
</dbReference>
<name>A0ABT1LDM3_9HYPH</name>
<dbReference type="Pfam" id="PF02518">
    <property type="entry name" value="HATPase_c"/>
    <property type="match status" value="1"/>
</dbReference>
<keyword evidence="7" id="KW-0812">Transmembrane</keyword>
<dbReference type="InterPro" id="IPR036097">
    <property type="entry name" value="HisK_dim/P_sf"/>
</dbReference>
<dbReference type="CDD" id="cd00082">
    <property type="entry name" value="HisKA"/>
    <property type="match status" value="1"/>
</dbReference>
<dbReference type="Pfam" id="PF12860">
    <property type="entry name" value="PAS_7"/>
    <property type="match status" value="2"/>
</dbReference>
<accession>A0ABT1LDM3</accession>
<evidence type="ECO:0000256" key="2">
    <source>
        <dbReference type="ARBA" id="ARBA00012438"/>
    </source>
</evidence>
<keyword evidence="10" id="KW-1185">Reference proteome</keyword>
<evidence type="ECO:0000313" key="9">
    <source>
        <dbReference type="EMBL" id="MCP8938825.1"/>
    </source>
</evidence>
<comment type="catalytic activity">
    <reaction evidence="1">
        <text>ATP + protein L-histidine = ADP + protein N-phospho-L-histidine.</text>
        <dbReference type="EC" id="2.7.13.3"/>
    </reaction>
</comment>
<feature type="domain" description="Histidine kinase" evidence="8">
    <location>
        <begin position="617"/>
        <end position="834"/>
    </location>
</feature>
<protein>
    <recommendedName>
        <fullName evidence="2">histidine kinase</fullName>
        <ecNumber evidence="2">2.7.13.3</ecNumber>
    </recommendedName>
</protein>
<dbReference type="PANTHER" id="PTHR43711">
    <property type="entry name" value="TWO-COMPONENT HISTIDINE KINASE"/>
    <property type="match status" value="1"/>
</dbReference>
<evidence type="ECO:0000256" key="7">
    <source>
        <dbReference type="SAM" id="Phobius"/>
    </source>
</evidence>
<dbReference type="EC" id="2.7.13.3" evidence="2"/>
<comment type="caution">
    <text evidence="9">The sequence shown here is derived from an EMBL/GenBank/DDBJ whole genome shotgun (WGS) entry which is preliminary data.</text>
</comment>
<keyword evidence="4" id="KW-0808">Transferase</keyword>
<dbReference type="SMART" id="SM00091">
    <property type="entry name" value="PAS"/>
    <property type="match status" value="3"/>
</dbReference>
<keyword evidence="7" id="KW-1133">Transmembrane helix</keyword>
<dbReference type="InterPro" id="IPR003594">
    <property type="entry name" value="HATPase_dom"/>
</dbReference>
<reference evidence="9 10" key="1">
    <citation type="submission" date="2022-07" db="EMBL/GenBank/DDBJ databases">
        <authorList>
            <person name="Li W.-J."/>
            <person name="Deng Q.-Q."/>
        </authorList>
    </citation>
    <scope>NUCLEOTIDE SEQUENCE [LARGE SCALE GENOMIC DNA]</scope>
    <source>
        <strain evidence="9 10">SYSU M60028</strain>
    </source>
</reference>
<dbReference type="InterPro" id="IPR050736">
    <property type="entry name" value="Sensor_HK_Regulatory"/>
</dbReference>
<dbReference type="SMART" id="SM00388">
    <property type="entry name" value="HisKA"/>
    <property type="match status" value="1"/>
</dbReference>
<keyword evidence="5" id="KW-0418">Kinase</keyword>
<evidence type="ECO:0000256" key="6">
    <source>
        <dbReference type="ARBA" id="ARBA00023012"/>
    </source>
</evidence>
<dbReference type="CDD" id="cd00075">
    <property type="entry name" value="HATPase"/>
    <property type="match status" value="1"/>
</dbReference>
<dbReference type="PRINTS" id="PR00344">
    <property type="entry name" value="BCTRLSENSOR"/>
</dbReference>
<feature type="transmembrane region" description="Helical" evidence="7">
    <location>
        <begin position="65"/>
        <end position="86"/>
    </location>
</feature>
<evidence type="ECO:0000256" key="3">
    <source>
        <dbReference type="ARBA" id="ARBA00022553"/>
    </source>
</evidence>
<dbReference type="InterPro" id="IPR000014">
    <property type="entry name" value="PAS"/>
</dbReference>
<dbReference type="InterPro" id="IPR003661">
    <property type="entry name" value="HisK_dim/P_dom"/>
</dbReference>
<evidence type="ECO:0000259" key="8">
    <source>
        <dbReference type="PROSITE" id="PS50109"/>
    </source>
</evidence>
<dbReference type="PROSITE" id="PS50109">
    <property type="entry name" value="HIS_KIN"/>
    <property type="match status" value="1"/>
</dbReference>
<evidence type="ECO:0000256" key="4">
    <source>
        <dbReference type="ARBA" id="ARBA00022679"/>
    </source>
</evidence>
<dbReference type="InterPro" id="IPR035965">
    <property type="entry name" value="PAS-like_dom_sf"/>
</dbReference>
<dbReference type="InterPro" id="IPR005467">
    <property type="entry name" value="His_kinase_dom"/>
</dbReference>
<dbReference type="Gene3D" id="3.30.450.20">
    <property type="entry name" value="PAS domain"/>
    <property type="match status" value="1"/>
</dbReference>
<dbReference type="InterPro" id="IPR004358">
    <property type="entry name" value="Sig_transdc_His_kin-like_C"/>
</dbReference>
<keyword evidence="3" id="KW-0597">Phosphoprotein</keyword>
<dbReference type="RefSeq" id="WP_254741175.1">
    <property type="nucleotide sequence ID" value="NZ_JANCLU010000008.1"/>
</dbReference>
<dbReference type="SUPFAM" id="SSF55785">
    <property type="entry name" value="PYP-like sensor domain (PAS domain)"/>
    <property type="match status" value="2"/>
</dbReference>
<dbReference type="SMART" id="SM00387">
    <property type="entry name" value="HATPase_c"/>
    <property type="match status" value="1"/>
</dbReference>
<dbReference type="SUPFAM" id="SSF47384">
    <property type="entry name" value="Homodimeric domain of signal transducing histidine kinase"/>
    <property type="match status" value="1"/>
</dbReference>
<evidence type="ECO:0000256" key="1">
    <source>
        <dbReference type="ARBA" id="ARBA00000085"/>
    </source>
</evidence>
<dbReference type="Gene3D" id="1.10.287.130">
    <property type="match status" value="1"/>
</dbReference>
<dbReference type="SUPFAM" id="SSF55874">
    <property type="entry name" value="ATPase domain of HSP90 chaperone/DNA topoisomerase II/histidine kinase"/>
    <property type="match status" value="1"/>
</dbReference>
<dbReference type="InterPro" id="IPR036890">
    <property type="entry name" value="HATPase_C_sf"/>
</dbReference>
<proteinExistence type="predicted"/>
<evidence type="ECO:0000256" key="5">
    <source>
        <dbReference type="ARBA" id="ARBA00022777"/>
    </source>
</evidence>
<dbReference type="EMBL" id="JANCLU010000008">
    <property type="protein sequence ID" value="MCP8938825.1"/>
    <property type="molecule type" value="Genomic_DNA"/>
</dbReference>
<dbReference type="PANTHER" id="PTHR43711:SF31">
    <property type="entry name" value="HISTIDINE KINASE"/>
    <property type="match status" value="1"/>
</dbReference>
<evidence type="ECO:0000313" key="10">
    <source>
        <dbReference type="Proteomes" id="UP001205890"/>
    </source>
</evidence>
<keyword evidence="6" id="KW-0902">Two-component regulatory system</keyword>
<dbReference type="Pfam" id="PF00512">
    <property type="entry name" value="HisKA"/>
    <property type="match status" value="1"/>
</dbReference>
<organism evidence="9 10">
    <name type="scientific">Alsobacter ponti</name>
    <dbReference type="NCBI Taxonomy" id="2962936"/>
    <lineage>
        <taxon>Bacteria</taxon>
        <taxon>Pseudomonadati</taxon>
        <taxon>Pseudomonadota</taxon>
        <taxon>Alphaproteobacteria</taxon>
        <taxon>Hyphomicrobiales</taxon>
        <taxon>Alsobacteraceae</taxon>
        <taxon>Alsobacter</taxon>
    </lineage>
</organism>
<gene>
    <name evidence="9" type="ORF">NK718_09890</name>
</gene>
<dbReference type="Proteomes" id="UP001205890">
    <property type="component" value="Unassembled WGS sequence"/>
</dbReference>
<sequence>MAERGPGDRGDLRAGRSPAAVAGRLRLLAATALSGPAAFASAEAAAAPWTGVMSQIPARVDPHGAVGLAVFMGLVFFATATAIIHIGQRRRWSEREAALLGEIGELRARCDRADVLLGSEPQIVVAWGGPGGEPDMEGDLALVSEGQAHRRVLAFGTWLPAAQAQAVETAVERLKTHGEGFRMVLRTPGGRIMEAEGRPVMGRAVLRVRDVSGDRLEVIHLQDQHSRLADEADAMRAMLDALPQPLWLRDAEGRLSWANLAYARAVEAPTGAEAVSQGVELLDRAVRDEAARARLRDGRYQGRVPVVVAGERRMFDVLDLTTAKGSIGIATDVSEIESLRAELNALSKSHADTLDQLPTAVAIFDGRRRLRFCNVAYRRLWEIEESFLDASPTDGEILDRLRHMRRLPEQADYRSWKIQMLEAYHALEPRETPWYLPDGRTLRVVTNPNPGGGVTYLFEDVTERFHLETQFNSVLRVQSETLAALKEGVAVFGADGRLKLLNPAFSAMWGLAPETTAERAHIEAIVARGRELCLDDAGWQEIRGAVAGLTETRQGVAVRMQRRDGIVLDCAAAPLPDGGTLLTFVDVTANTNVERALTERNEALERAGQLRESFVHHVSYELRSPLTNVIGFTQMLADGTVGPLNERQKDYANHILRSSAALMAIIDDILDLATIDTGEIELSLGPVDIRETIRAAVEGVQDRIAESRIRLVVDVPAGIGAMTADGKRVRQVLFNLLSNAIGFSRPGQTVTVFAERRHGAVVLGVRDEGRGIPAELLDRVFERFTSDTKGSAHRGVGLGLSIVRSFVELHGGTVDIASVAGQGTTVTCTFPADDAQDMVAAE</sequence>